<gene>
    <name evidence="2" type="ORF">D4739_11280</name>
</gene>
<proteinExistence type="predicted"/>
<comment type="caution">
    <text evidence="2">The sequence shown here is derived from an EMBL/GenBank/DDBJ whole genome shotgun (WGS) entry which is preliminary data.</text>
</comment>
<keyword evidence="1" id="KW-0812">Transmembrane</keyword>
<evidence type="ECO:0000313" key="3">
    <source>
        <dbReference type="Proteomes" id="UP000276542"/>
    </source>
</evidence>
<dbReference type="RefSeq" id="WP_120060710.1">
    <property type="nucleotide sequence ID" value="NZ_QYRP01000002.1"/>
</dbReference>
<keyword evidence="1" id="KW-0472">Membrane</keyword>
<evidence type="ECO:0000256" key="1">
    <source>
        <dbReference type="SAM" id="Phobius"/>
    </source>
</evidence>
<dbReference type="EMBL" id="QYRP01000002">
    <property type="protein sequence ID" value="RJS46739.1"/>
    <property type="molecule type" value="Genomic_DNA"/>
</dbReference>
<organism evidence="2 3">
    <name type="scientific">Nocardioides cavernaquae</name>
    <dbReference type="NCBI Taxonomy" id="2321396"/>
    <lineage>
        <taxon>Bacteria</taxon>
        <taxon>Bacillati</taxon>
        <taxon>Actinomycetota</taxon>
        <taxon>Actinomycetes</taxon>
        <taxon>Propionibacteriales</taxon>
        <taxon>Nocardioidaceae</taxon>
        <taxon>Nocardioides</taxon>
    </lineage>
</organism>
<evidence type="ECO:0000313" key="2">
    <source>
        <dbReference type="EMBL" id="RJS46739.1"/>
    </source>
</evidence>
<feature type="transmembrane region" description="Helical" evidence="1">
    <location>
        <begin position="51"/>
        <end position="72"/>
    </location>
</feature>
<dbReference type="AlphaFoldDB" id="A0A3A5H7V1"/>
<accession>A0A3A5H7V1</accession>
<keyword evidence="1" id="KW-1133">Transmembrane helix</keyword>
<keyword evidence="3" id="KW-1185">Reference proteome</keyword>
<dbReference type="Proteomes" id="UP000276542">
    <property type="component" value="Unassembled WGS sequence"/>
</dbReference>
<reference evidence="3" key="1">
    <citation type="submission" date="2018-09" db="EMBL/GenBank/DDBJ databases">
        <authorList>
            <person name="Zhu H."/>
        </authorList>
    </citation>
    <scope>NUCLEOTIDE SEQUENCE [LARGE SCALE GENOMIC DNA]</scope>
    <source>
        <strain evidence="3">K1W22B-1</strain>
    </source>
</reference>
<name>A0A3A5H7V1_9ACTN</name>
<sequence>MSGAIIGATVALVAFFLGWWGLNNGAGLVPASASAARREREERAIRRGARSLMAMAGLFAVMAALSLVTALADHPTP</sequence>
<protein>
    <submittedName>
        <fullName evidence="2">Uncharacterized protein</fullName>
    </submittedName>
</protein>